<keyword evidence="5 7" id="KW-1133">Transmembrane helix</keyword>
<dbReference type="Proteomes" id="UP000215377">
    <property type="component" value="Unassembled WGS sequence"/>
</dbReference>
<evidence type="ECO:0000256" key="6">
    <source>
        <dbReference type="ARBA" id="ARBA00023136"/>
    </source>
</evidence>
<gene>
    <name evidence="9" type="ORF">ATO3_10455</name>
</gene>
<evidence type="ECO:0000256" key="3">
    <source>
        <dbReference type="ARBA" id="ARBA00022475"/>
    </source>
</evidence>
<feature type="transmembrane region" description="Helical" evidence="7">
    <location>
        <begin position="199"/>
        <end position="219"/>
    </location>
</feature>
<dbReference type="InterPro" id="IPR035906">
    <property type="entry name" value="MetI-like_sf"/>
</dbReference>
<dbReference type="SUPFAM" id="SSF161098">
    <property type="entry name" value="MetI-like"/>
    <property type="match status" value="1"/>
</dbReference>
<evidence type="ECO:0000259" key="8">
    <source>
        <dbReference type="PROSITE" id="PS50928"/>
    </source>
</evidence>
<dbReference type="CDD" id="cd06261">
    <property type="entry name" value="TM_PBP2"/>
    <property type="match status" value="1"/>
</dbReference>
<dbReference type="PANTHER" id="PTHR43163:SF6">
    <property type="entry name" value="DIPEPTIDE TRANSPORT SYSTEM PERMEASE PROTEIN DPPB-RELATED"/>
    <property type="match status" value="1"/>
</dbReference>
<dbReference type="Pfam" id="PF19300">
    <property type="entry name" value="BPD_transp_1_N"/>
    <property type="match status" value="1"/>
</dbReference>
<keyword evidence="4 7" id="KW-0812">Transmembrane</keyword>
<dbReference type="InterPro" id="IPR000515">
    <property type="entry name" value="MetI-like"/>
</dbReference>
<dbReference type="EMBL" id="AQQR01000003">
    <property type="protein sequence ID" value="OWU75104.1"/>
    <property type="molecule type" value="Genomic_DNA"/>
</dbReference>
<dbReference type="PANTHER" id="PTHR43163">
    <property type="entry name" value="DIPEPTIDE TRANSPORT SYSTEM PERMEASE PROTEIN DPPB-RELATED"/>
    <property type="match status" value="1"/>
</dbReference>
<accession>A0A225NNE5</accession>
<dbReference type="PROSITE" id="PS50928">
    <property type="entry name" value="ABC_TM1"/>
    <property type="match status" value="1"/>
</dbReference>
<keyword evidence="6 7" id="KW-0472">Membrane</keyword>
<name>A0A225NNE5_9RHOB</name>
<dbReference type="Pfam" id="PF00528">
    <property type="entry name" value="BPD_transp_1"/>
    <property type="match status" value="1"/>
</dbReference>
<reference evidence="9 10" key="1">
    <citation type="submission" date="2013-04" db="EMBL/GenBank/DDBJ databases">
        <title>Oceanicola sp. 22II1-22F33 Genome Sequencing.</title>
        <authorList>
            <person name="Lai Q."/>
            <person name="Li G."/>
            <person name="Shao Z."/>
        </authorList>
    </citation>
    <scope>NUCLEOTIDE SEQUENCE [LARGE SCALE GENOMIC DNA]</scope>
    <source>
        <strain evidence="9 10">22II1-22F33</strain>
    </source>
</reference>
<keyword evidence="2 7" id="KW-0813">Transport</keyword>
<proteinExistence type="inferred from homology"/>
<comment type="caution">
    <text evidence="9">The sequence shown here is derived from an EMBL/GenBank/DDBJ whole genome shotgun (WGS) entry which is preliminary data.</text>
</comment>
<comment type="similarity">
    <text evidence="7">Belongs to the binding-protein-dependent transport system permease family.</text>
</comment>
<feature type="transmembrane region" description="Helical" evidence="7">
    <location>
        <begin position="9"/>
        <end position="30"/>
    </location>
</feature>
<organism evidence="9 10">
    <name type="scientific">Marinibacterium profundimaris</name>
    <dbReference type="NCBI Taxonomy" id="1679460"/>
    <lineage>
        <taxon>Bacteria</taxon>
        <taxon>Pseudomonadati</taxon>
        <taxon>Pseudomonadota</taxon>
        <taxon>Alphaproteobacteria</taxon>
        <taxon>Rhodobacterales</taxon>
        <taxon>Paracoccaceae</taxon>
        <taxon>Marinibacterium</taxon>
    </lineage>
</organism>
<dbReference type="GO" id="GO:0071916">
    <property type="term" value="F:dipeptide transmembrane transporter activity"/>
    <property type="evidence" value="ECO:0007669"/>
    <property type="project" value="TreeGrafter"/>
</dbReference>
<comment type="subcellular location">
    <subcellularLocation>
        <location evidence="1 7">Cell membrane</location>
        <topology evidence="1 7">Multi-pass membrane protein</topology>
    </subcellularLocation>
</comment>
<feature type="transmembrane region" description="Helical" evidence="7">
    <location>
        <begin position="303"/>
        <end position="329"/>
    </location>
</feature>
<evidence type="ECO:0000313" key="9">
    <source>
        <dbReference type="EMBL" id="OWU75104.1"/>
    </source>
</evidence>
<dbReference type="InterPro" id="IPR045621">
    <property type="entry name" value="BPD_transp_1_N"/>
</dbReference>
<feature type="transmembrane region" description="Helical" evidence="7">
    <location>
        <begin position="134"/>
        <end position="161"/>
    </location>
</feature>
<evidence type="ECO:0000256" key="2">
    <source>
        <dbReference type="ARBA" id="ARBA00022448"/>
    </source>
</evidence>
<evidence type="ECO:0000256" key="5">
    <source>
        <dbReference type="ARBA" id="ARBA00022989"/>
    </source>
</evidence>
<dbReference type="Gene3D" id="1.10.3720.10">
    <property type="entry name" value="MetI-like"/>
    <property type="match status" value="1"/>
</dbReference>
<dbReference type="AlphaFoldDB" id="A0A225NNE5"/>
<sequence>MLRLILKRILWIIPVAFGVVTITFFTARLFNGDPTELYAPPEANAELLEMIRQDLGLADPLIVQYLRYLGELLRFDLGTSFSTGNPVMADLMNRLPATLELGMLGLAMAILFGVPLGVLAAVKREKLPDFLVRIIALIGMSIPQFWIGLVLLFIFFVQLQWLPGPVGRLPLWVEAPPRVTGFMLIDTLLDGDPAKFLEALRALVLPSITLALCTLAPIARVTRSTMVEALQSDYVRTAYAMGHPDRVIWFRYCLRNALLPIITLIGGIIGFVFGGAVLIEAIFGWPGVGQYALQAIQQSDFIALQGFVIYASLLYVLAFLAVDILYLFIDPRMRPS</sequence>
<evidence type="ECO:0000256" key="4">
    <source>
        <dbReference type="ARBA" id="ARBA00022692"/>
    </source>
</evidence>
<evidence type="ECO:0000256" key="1">
    <source>
        <dbReference type="ARBA" id="ARBA00004651"/>
    </source>
</evidence>
<dbReference type="GO" id="GO:0005886">
    <property type="term" value="C:plasma membrane"/>
    <property type="evidence" value="ECO:0007669"/>
    <property type="project" value="UniProtKB-SubCell"/>
</dbReference>
<evidence type="ECO:0000256" key="7">
    <source>
        <dbReference type="RuleBase" id="RU363032"/>
    </source>
</evidence>
<keyword evidence="10" id="KW-1185">Reference proteome</keyword>
<feature type="transmembrane region" description="Helical" evidence="7">
    <location>
        <begin position="101"/>
        <end position="122"/>
    </location>
</feature>
<evidence type="ECO:0000313" key="10">
    <source>
        <dbReference type="Proteomes" id="UP000215377"/>
    </source>
</evidence>
<protein>
    <recommendedName>
        <fullName evidence="8">ABC transmembrane type-1 domain-containing protein</fullName>
    </recommendedName>
</protein>
<feature type="transmembrane region" description="Helical" evidence="7">
    <location>
        <begin position="258"/>
        <end position="283"/>
    </location>
</feature>
<keyword evidence="3" id="KW-1003">Cell membrane</keyword>
<feature type="domain" description="ABC transmembrane type-1" evidence="8">
    <location>
        <begin position="95"/>
        <end position="326"/>
    </location>
</feature>